<dbReference type="PANTHER" id="PTHR11803:SF39">
    <property type="entry name" value="2-IMINOBUTANOATE_2-IMINOPROPANOATE DEAMINASE"/>
    <property type="match status" value="1"/>
</dbReference>
<dbReference type="eggNOG" id="COG0251">
    <property type="taxonomic scope" value="Bacteria"/>
</dbReference>
<dbReference type="FunFam" id="3.30.1330.40:FF:000001">
    <property type="entry name" value="L-PSP family endoribonuclease"/>
    <property type="match status" value="1"/>
</dbReference>
<dbReference type="OrthoDB" id="9803101at2"/>
<dbReference type="Proteomes" id="UP000000447">
    <property type="component" value="Chromosome"/>
</dbReference>
<organism evidence="2 3">
    <name type="scientific">Thermomicrobium roseum (strain ATCC 27502 / DSM 5159 / P-2)</name>
    <dbReference type="NCBI Taxonomy" id="309801"/>
    <lineage>
        <taxon>Bacteria</taxon>
        <taxon>Pseudomonadati</taxon>
        <taxon>Thermomicrobiota</taxon>
        <taxon>Thermomicrobia</taxon>
        <taxon>Thermomicrobiales</taxon>
        <taxon>Thermomicrobiaceae</taxon>
        <taxon>Thermomicrobium</taxon>
    </lineage>
</organism>
<dbReference type="GO" id="GO:0005829">
    <property type="term" value="C:cytosol"/>
    <property type="evidence" value="ECO:0007669"/>
    <property type="project" value="TreeGrafter"/>
</dbReference>
<evidence type="ECO:0000256" key="1">
    <source>
        <dbReference type="ARBA" id="ARBA00010552"/>
    </source>
</evidence>
<comment type="similarity">
    <text evidence="1">Belongs to the RutC family.</text>
</comment>
<dbReference type="InterPro" id="IPR006175">
    <property type="entry name" value="YjgF/YER057c/UK114"/>
</dbReference>
<dbReference type="SUPFAM" id="SSF55298">
    <property type="entry name" value="YjgF-like"/>
    <property type="match status" value="1"/>
</dbReference>
<dbReference type="InterPro" id="IPR035959">
    <property type="entry name" value="RutC-like_sf"/>
</dbReference>
<name>B9KZF3_THERP</name>
<dbReference type="STRING" id="309801.trd_0871"/>
<reference evidence="2 3" key="1">
    <citation type="journal article" date="2009" name="PLoS ONE">
        <title>Complete genome sequence of the aerobic CO-oxidizing thermophile Thermomicrobium roseum.</title>
        <authorList>
            <person name="Wu D."/>
            <person name="Raymond J."/>
            <person name="Wu M."/>
            <person name="Chatterji S."/>
            <person name="Ren Q."/>
            <person name="Graham J.E."/>
            <person name="Bryant D.A."/>
            <person name="Robb F."/>
            <person name="Colman A."/>
            <person name="Tallon L.J."/>
            <person name="Badger J.H."/>
            <person name="Madupu R."/>
            <person name="Ward N.L."/>
            <person name="Eisen J.A."/>
        </authorList>
    </citation>
    <scope>NUCLEOTIDE SEQUENCE [LARGE SCALE GENOMIC DNA]</scope>
    <source>
        <strain evidence="3">ATCC 27502 / DSM 5159 / P-2</strain>
    </source>
</reference>
<protein>
    <submittedName>
        <fullName evidence="2">Putative endoribonuclease L-PSP</fullName>
    </submittedName>
</protein>
<proteinExistence type="inferred from homology"/>
<sequence>MEREVIRTDGAPQPIGPYVQAVRVGQFVFTAGQIPLDPASGRMVEGGIEEQTERVLENLKAILEAAGSSLSRVVRTTCFLADLEDFAAFNRIYAKYFGENPPPRTTVQAARLPAGALVEIDCIAIVE</sequence>
<accession>B9KZF3</accession>
<dbReference type="RefSeq" id="WP_012642252.1">
    <property type="nucleotide sequence ID" value="NC_011959.1"/>
</dbReference>
<dbReference type="NCBIfam" id="TIGR00004">
    <property type="entry name" value="Rid family detoxifying hydrolase"/>
    <property type="match status" value="1"/>
</dbReference>
<keyword evidence="3" id="KW-1185">Reference proteome</keyword>
<dbReference type="PANTHER" id="PTHR11803">
    <property type="entry name" value="2-IMINOBUTANOATE/2-IMINOPROPANOATE DEAMINASE RIDA"/>
    <property type="match status" value="1"/>
</dbReference>
<dbReference type="Pfam" id="PF01042">
    <property type="entry name" value="Ribonuc_L-PSP"/>
    <property type="match status" value="1"/>
</dbReference>
<dbReference type="CDD" id="cd00448">
    <property type="entry name" value="YjgF_YER057c_UK114_family"/>
    <property type="match status" value="1"/>
</dbReference>
<dbReference type="HOGENOM" id="CLU_100715_7_3_0"/>
<gene>
    <name evidence="2" type="ordered locus">trd_0871</name>
</gene>
<dbReference type="KEGG" id="tro:trd_0871"/>
<evidence type="ECO:0000313" key="3">
    <source>
        <dbReference type="Proteomes" id="UP000000447"/>
    </source>
</evidence>
<dbReference type="Gene3D" id="3.30.1330.40">
    <property type="entry name" value="RutC-like"/>
    <property type="match status" value="1"/>
</dbReference>
<dbReference type="GO" id="GO:0019239">
    <property type="term" value="F:deaminase activity"/>
    <property type="evidence" value="ECO:0007669"/>
    <property type="project" value="TreeGrafter"/>
</dbReference>
<dbReference type="EMBL" id="CP001275">
    <property type="protein sequence ID" value="ACM05313.1"/>
    <property type="molecule type" value="Genomic_DNA"/>
</dbReference>
<dbReference type="InterPro" id="IPR006056">
    <property type="entry name" value="RidA"/>
</dbReference>
<evidence type="ECO:0000313" key="2">
    <source>
        <dbReference type="EMBL" id="ACM05313.1"/>
    </source>
</evidence>
<dbReference type="AlphaFoldDB" id="B9KZF3"/>